<dbReference type="PANTHER" id="PTHR10210:SF32">
    <property type="entry name" value="RIBOSE-PHOSPHATE PYROPHOSPHOKINASE 2"/>
    <property type="match status" value="1"/>
</dbReference>
<dbReference type="NCBIfam" id="TIGR01251">
    <property type="entry name" value="ribP_PPkin"/>
    <property type="match status" value="1"/>
</dbReference>
<evidence type="ECO:0000256" key="7">
    <source>
        <dbReference type="RuleBase" id="RU004324"/>
    </source>
</evidence>
<comment type="similarity">
    <text evidence="7">Belongs to the ribose-phosphate pyrophosphokinase family.</text>
</comment>
<comment type="caution">
    <text evidence="9">The sequence shown here is derived from an EMBL/GenBank/DDBJ whole genome shotgun (WGS) entry which is preliminary data.</text>
</comment>
<keyword evidence="4" id="KW-0418">Kinase</keyword>
<dbReference type="EMBL" id="JBHSWV010000370">
    <property type="protein sequence ID" value="MFC6767410.1"/>
    <property type="molecule type" value="Genomic_DNA"/>
</dbReference>
<dbReference type="EC" id="2.7.6.1" evidence="1"/>
<dbReference type="Proteomes" id="UP001596383">
    <property type="component" value="Unassembled WGS sequence"/>
</dbReference>
<keyword evidence="10" id="KW-1185">Reference proteome</keyword>
<feature type="domain" description="Phosphoribosyltransferase" evidence="8">
    <location>
        <begin position="11"/>
        <end position="114"/>
    </location>
</feature>
<dbReference type="RefSeq" id="WP_273740302.1">
    <property type="nucleotide sequence ID" value="NZ_JAQIVI010000370.1"/>
</dbReference>
<evidence type="ECO:0000256" key="4">
    <source>
        <dbReference type="ARBA" id="ARBA00022777"/>
    </source>
</evidence>
<protein>
    <recommendedName>
        <fullName evidence="1">ribose-phosphate diphosphokinase</fullName>
        <ecNumber evidence="1">2.7.6.1</ecNumber>
    </recommendedName>
</protein>
<evidence type="ECO:0000313" key="9">
    <source>
        <dbReference type="EMBL" id="MFC6767410.1"/>
    </source>
</evidence>
<dbReference type="InterPro" id="IPR000836">
    <property type="entry name" value="PRTase_dom"/>
</dbReference>
<evidence type="ECO:0000313" key="10">
    <source>
        <dbReference type="Proteomes" id="UP001596383"/>
    </source>
</evidence>
<evidence type="ECO:0000256" key="6">
    <source>
        <dbReference type="ARBA" id="ARBA00049535"/>
    </source>
</evidence>
<evidence type="ECO:0000259" key="8">
    <source>
        <dbReference type="Pfam" id="PF00156"/>
    </source>
</evidence>
<sequence>RLAEPLPDDLAEPVFLSPDAGAIDLAETVRDAAGAGEIDYFEKTRHSGTDVEISPSGIDVADRDVVVVDDIIATGSTMSEAVGVLQERNVERVFVTCVHPLLARNAVTKLSRAGVEAIYGTDTIERGVSAVSVAPTLARHL</sequence>
<dbReference type="AlphaFoldDB" id="A0ABD5SWE5"/>
<keyword evidence="2 9" id="KW-0808">Transferase</keyword>
<dbReference type="PANTHER" id="PTHR10210">
    <property type="entry name" value="RIBOSE-PHOSPHATE DIPHOSPHOKINASE FAMILY MEMBER"/>
    <property type="match status" value="1"/>
</dbReference>
<comment type="catalytic activity">
    <reaction evidence="6">
        <text>D-ribose 5-phosphate + ATP = 5-phospho-alpha-D-ribose 1-diphosphate + AMP + H(+)</text>
        <dbReference type="Rhea" id="RHEA:15609"/>
        <dbReference type="ChEBI" id="CHEBI:15378"/>
        <dbReference type="ChEBI" id="CHEBI:30616"/>
        <dbReference type="ChEBI" id="CHEBI:58017"/>
        <dbReference type="ChEBI" id="CHEBI:78346"/>
        <dbReference type="ChEBI" id="CHEBI:456215"/>
        <dbReference type="EC" id="2.7.6.1"/>
    </reaction>
</comment>
<keyword evidence="3" id="KW-0547">Nucleotide-binding</keyword>
<keyword evidence="5" id="KW-0067">ATP-binding</keyword>
<proteinExistence type="inferred from homology"/>
<dbReference type="CDD" id="cd06223">
    <property type="entry name" value="PRTases_typeI"/>
    <property type="match status" value="1"/>
</dbReference>
<name>A0ABD5SWE5_9EURY</name>
<dbReference type="GO" id="GO:0004749">
    <property type="term" value="F:ribose phosphate diphosphokinase activity"/>
    <property type="evidence" value="ECO:0007669"/>
    <property type="project" value="UniProtKB-EC"/>
</dbReference>
<dbReference type="GO" id="GO:0016301">
    <property type="term" value="F:kinase activity"/>
    <property type="evidence" value="ECO:0007669"/>
    <property type="project" value="UniProtKB-KW"/>
</dbReference>
<organism evidence="9 10">
    <name type="scientific">Natrinema soli</name>
    <dbReference type="NCBI Taxonomy" id="1930624"/>
    <lineage>
        <taxon>Archaea</taxon>
        <taxon>Methanobacteriati</taxon>
        <taxon>Methanobacteriota</taxon>
        <taxon>Stenosarchaea group</taxon>
        <taxon>Halobacteria</taxon>
        <taxon>Halobacteriales</taxon>
        <taxon>Natrialbaceae</taxon>
        <taxon>Natrinema</taxon>
    </lineage>
</organism>
<dbReference type="GO" id="GO:0009165">
    <property type="term" value="P:nucleotide biosynthetic process"/>
    <property type="evidence" value="ECO:0007669"/>
    <property type="project" value="UniProtKB-KW"/>
</dbReference>
<dbReference type="SUPFAM" id="SSF53271">
    <property type="entry name" value="PRTase-like"/>
    <property type="match status" value="1"/>
</dbReference>
<gene>
    <name evidence="9" type="primary">prs</name>
    <name evidence="9" type="ORF">ACFQE6_21205</name>
</gene>
<evidence type="ECO:0000256" key="1">
    <source>
        <dbReference type="ARBA" id="ARBA00013247"/>
    </source>
</evidence>
<dbReference type="InterPro" id="IPR005946">
    <property type="entry name" value="Rib-P_diPkinase"/>
</dbReference>
<reference evidence="9 10" key="1">
    <citation type="journal article" date="2019" name="Int. J. Syst. Evol. Microbiol.">
        <title>The Global Catalogue of Microorganisms (GCM) 10K type strain sequencing project: providing services to taxonomists for standard genome sequencing and annotation.</title>
        <authorList>
            <consortium name="The Broad Institute Genomics Platform"/>
            <consortium name="The Broad Institute Genome Sequencing Center for Infectious Disease"/>
            <person name="Wu L."/>
            <person name="Ma J."/>
        </authorList>
    </citation>
    <scope>NUCLEOTIDE SEQUENCE [LARGE SCALE GENOMIC DNA]</scope>
    <source>
        <strain evidence="9 10">LMG 29247</strain>
    </source>
</reference>
<dbReference type="GO" id="GO:0005524">
    <property type="term" value="F:ATP binding"/>
    <property type="evidence" value="ECO:0007669"/>
    <property type="project" value="UniProtKB-KW"/>
</dbReference>
<dbReference type="Pfam" id="PF00156">
    <property type="entry name" value="Pribosyltran"/>
    <property type="match status" value="1"/>
</dbReference>
<dbReference type="Gene3D" id="3.40.50.2020">
    <property type="match status" value="1"/>
</dbReference>
<dbReference type="InterPro" id="IPR029057">
    <property type="entry name" value="PRTase-like"/>
</dbReference>
<evidence type="ECO:0000256" key="2">
    <source>
        <dbReference type="ARBA" id="ARBA00022679"/>
    </source>
</evidence>
<evidence type="ECO:0000256" key="5">
    <source>
        <dbReference type="ARBA" id="ARBA00022840"/>
    </source>
</evidence>
<keyword evidence="7" id="KW-0545">Nucleotide biosynthesis</keyword>
<feature type="non-terminal residue" evidence="9">
    <location>
        <position position="1"/>
    </location>
</feature>
<evidence type="ECO:0000256" key="3">
    <source>
        <dbReference type="ARBA" id="ARBA00022741"/>
    </source>
</evidence>
<accession>A0ABD5SWE5</accession>